<feature type="compositionally biased region" description="Low complexity" evidence="1">
    <location>
        <begin position="263"/>
        <end position="287"/>
    </location>
</feature>
<feature type="region of interest" description="Disordered" evidence="1">
    <location>
        <begin position="263"/>
        <end position="289"/>
    </location>
</feature>
<dbReference type="VEuPathDB" id="PiroplasmaDB:TA20320"/>
<keyword evidence="2" id="KW-1133">Transmembrane helix</keyword>
<dbReference type="AlphaFoldDB" id="A0A3B0MQQ2"/>
<feature type="transmembrane region" description="Helical" evidence="2">
    <location>
        <begin position="449"/>
        <end position="471"/>
    </location>
</feature>
<accession>A0A3B0MQQ2</accession>
<sequence>MEEIIDIEVIVSEIRYENMLEGLRIYRHEVEKDVKLSRIHDEYIDIDVNLYHFKYADVFSYNNLLLINVVTIQFDDFTPNSSITVLAHTDSNNDSTVVPDTTINTVVPDTKGTTTNTSPIGPSIVTNNTITNTTGITNGGGKGVGTVGTVTGAVGIVGRGPHTVTEELGVYEMNYYFFLVYNKMYQYKPNNNEWIHPVELLLQLTKLYYNSLENQNNNKNNYKGNNIWNKIKRFFNKINIFKYKKMENSTPGTVLGHTATVVPGTTNTNNTTKNPTGPTTVTPGKGANDTFSTPGKGANFTAMECTMGKGANFMGTECTIGNMGKGANFMGMECTIGNMGTVTKANGTAVGGPDTVSEEIKLVKLFMNNKFKYGLIGSLIPIIMNIMNIIMLFLIIPLINLTRKLSIELYMKLQFVMSLIGIIPIIIIIIICYIKYFENISPQYQFENIYKYIFISFFLFYIIGILSYFLIKYIQIQLLYHNSYIILMLIIMFCCYNINNSITIISVMFIKSIKFDEITNTRLENNIKTNIQILSFMLIFYNLIRFSYVWIYFNNNLFYKIFFWII</sequence>
<protein>
    <submittedName>
        <fullName evidence="4">Integral membrane protein, putative</fullName>
    </submittedName>
</protein>
<dbReference type="EMBL" id="UIVS01000001">
    <property type="protein sequence ID" value="SVP89850.1"/>
    <property type="molecule type" value="Genomic_DNA"/>
</dbReference>
<feature type="transmembrane region" description="Helical" evidence="2">
    <location>
        <begin position="373"/>
        <end position="396"/>
    </location>
</feature>
<feature type="transmembrane region" description="Helical" evidence="2">
    <location>
        <begin position="483"/>
        <end position="510"/>
    </location>
</feature>
<dbReference type="EMBL" id="UIVT01000001">
    <property type="protein sequence ID" value="SVP88698.1"/>
    <property type="molecule type" value="Genomic_DNA"/>
</dbReference>
<evidence type="ECO:0000256" key="2">
    <source>
        <dbReference type="SAM" id="Phobius"/>
    </source>
</evidence>
<evidence type="ECO:0000256" key="1">
    <source>
        <dbReference type="SAM" id="MobiDB-lite"/>
    </source>
</evidence>
<gene>
    <name evidence="3" type="ORF">TAT_000055400</name>
    <name evidence="4" type="ORF">TAV_000055100</name>
</gene>
<proteinExistence type="predicted"/>
<evidence type="ECO:0000313" key="3">
    <source>
        <dbReference type="EMBL" id="SVP88698.1"/>
    </source>
</evidence>
<feature type="transmembrane region" description="Helical" evidence="2">
    <location>
        <begin position="531"/>
        <end position="553"/>
    </location>
</feature>
<reference evidence="4" key="1">
    <citation type="submission" date="2018-07" db="EMBL/GenBank/DDBJ databases">
        <authorList>
            <person name="Quirk P.G."/>
            <person name="Krulwich T.A."/>
        </authorList>
    </citation>
    <scope>NUCLEOTIDE SEQUENCE</scope>
    <source>
        <strain evidence="4">Anand</strain>
    </source>
</reference>
<keyword evidence="2" id="KW-0812">Transmembrane</keyword>
<feature type="transmembrane region" description="Helical" evidence="2">
    <location>
        <begin position="416"/>
        <end position="437"/>
    </location>
</feature>
<organism evidence="4">
    <name type="scientific">Theileria annulata</name>
    <dbReference type="NCBI Taxonomy" id="5874"/>
    <lineage>
        <taxon>Eukaryota</taxon>
        <taxon>Sar</taxon>
        <taxon>Alveolata</taxon>
        <taxon>Apicomplexa</taxon>
        <taxon>Aconoidasida</taxon>
        <taxon>Piroplasmida</taxon>
        <taxon>Theileriidae</taxon>
        <taxon>Theileria</taxon>
    </lineage>
</organism>
<name>A0A3B0MQQ2_THEAN</name>
<evidence type="ECO:0000313" key="4">
    <source>
        <dbReference type="EMBL" id="SVP89850.1"/>
    </source>
</evidence>
<keyword evidence="2" id="KW-0472">Membrane</keyword>